<gene>
    <name evidence="1" type="ORF">D5R95_03405</name>
</gene>
<dbReference type="Gene3D" id="3.20.20.70">
    <property type="entry name" value="Aldolase class I"/>
    <property type="match status" value="1"/>
</dbReference>
<accession>A0A3R7VYL0</accession>
<organism evidence="1 2">
    <name type="scientific">Methanosalsum natronophilum</name>
    <dbReference type="NCBI Taxonomy" id="768733"/>
    <lineage>
        <taxon>Archaea</taxon>
        <taxon>Methanobacteriati</taxon>
        <taxon>Methanobacteriota</taxon>
        <taxon>Stenosarchaea group</taxon>
        <taxon>Methanomicrobia</taxon>
        <taxon>Methanosarcinales</taxon>
        <taxon>Methanosarcinaceae</taxon>
        <taxon>Methanosalsum</taxon>
    </lineage>
</organism>
<feature type="non-terminal residue" evidence="1">
    <location>
        <position position="35"/>
    </location>
</feature>
<dbReference type="AlphaFoldDB" id="A0A3R7VYL0"/>
<evidence type="ECO:0000313" key="1">
    <source>
        <dbReference type="EMBL" id="RQD87757.1"/>
    </source>
</evidence>
<sequence>MKIAEKFEELRENKESALIAYICAGDPDSHVTKSA</sequence>
<comment type="caution">
    <text evidence="1">The sequence shown here is derived from an EMBL/GenBank/DDBJ whole genome shotgun (WGS) entry which is preliminary data.</text>
</comment>
<reference evidence="1 2" key="1">
    <citation type="submission" date="2018-08" db="EMBL/GenBank/DDBJ databases">
        <title>The metabolism and importance of syntrophic acetate oxidation coupled to methane or sulfide production in haloalkaline environments.</title>
        <authorList>
            <person name="Timmers P.H.A."/>
            <person name="Vavourakis C.D."/>
            <person name="Sorokin D.Y."/>
            <person name="Sinninghe Damste J.S."/>
            <person name="Muyzer G."/>
            <person name="Stams A.J.M."/>
            <person name="Plugge C.M."/>
        </authorList>
    </citation>
    <scope>NUCLEOTIDE SEQUENCE [LARGE SCALE GENOMIC DNA]</scope>
    <source>
        <strain evidence="1">MSAO_Arc3</strain>
    </source>
</reference>
<name>A0A3R7VYL0_9EURY</name>
<dbReference type="Proteomes" id="UP000284763">
    <property type="component" value="Unassembled WGS sequence"/>
</dbReference>
<proteinExistence type="predicted"/>
<dbReference type="EMBL" id="QZAB01000228">
    <property type="protein sequence ID" value="RQD87757.1"/>
    <property type="molecule type" value="Genomic_DNA"/>
</dbReference>
<evidence type="ECO:0000313" key="2">
    <source>
        <dbReference type="Proteomes" id="UP000284763"/>
    </source>
</evidence>
<protein>
    <submittedName>
        <fullName evidence="1">Tryptophan synthase subunit alpha</fullName>
    </submittedName>
</protein>
<dbReference type="InterPro" id="IPR013785">
    <property type="entry name" value="Aldolase_TIM"/>
</dbReference>